<dbReference type="GO" id="GO:0005886">
    <property type="term" value="C:plasma membrane"/>
    <property type="evidence" value="ECO:0007669"/>
    <property type="project" value="TreeGrafter"/>
</dbReference>
<dbReference type="InterPro" id="IPR009091">
    <property type="entry name" value="RCC1/BLIP-II"/>
</dbReference>
<organism evidence="1">
    <name type="scientific">Culex pipiens</name>
    <name type="common">House mosquito</name>
    <dbReference type="NCBI Taxonomy" id="7175"/>
    <lineage>
        <taxon>Eukaryota</taxon>
        <taxon>Metazoa</taxon>
        <taxon>Ecdysozoa</taxon>
        <taxon>Arthropoda</taxon>
        <taxon>Hexapoda</taxon>
        <taxon>Insecta</taxon>
        <taxon>Pterygota</taxon>
        <taxon>Neoptera</taxon>
        <taxon>Endopterygota</taxon>
        <taxon>Diptera</taxon>
        <taxon>Nematocera</taxon>
        <taxon>Culicoidea</taxon>
        <taxon>Culicidae</taxon>
        <taxon>Culicinae</taxon>
        <taxon>Culicini</taxon>
        <taxon>Culex</taxon>
        <taxon>Culex</taxon>
    </lineage>
</organism>
<proteinExistence type="predicted"/>
<accession>A0A8D8FFM7</accession>
<dbReference type="AlphaFoldDB" id="A0A8D8FFM7"/>
<dbReference type="PANTHER" id="PTHR45943">
    <property type="entry name" value="E3 UBIQUITIN-PROTEIN LIGASE MYCBP2"/>
    <property type="match status" value="1"/>
</dbReference>
<dbReference type="GO" id="GO:0007411">
    <property type="term" value="P:axon guidance"/>
    <property type="evidence" value="ECO:0007669"/>
    <property type="project" value="TreeGrafter"/>
</dbReference>
<sequence>MNISCNNGTSAFVTKDGKLIMFGKDTNYCDSSGIVTGLSDAQIVKVALGKAHCVALDAKGQLYTFGLNNKGQCGRKFTKDRSEDTFDPKPATKASFKPMCSIDEHNIVDGKCRVSLKSFSRFR</sequence>
<protein>
    <submittedName>
        <fullName evidence="1">E3 ubiquitin-protein ligase highwire</fullName>
    </submittedName>
</protein>
<dbReference type="Gene3D" id="2.130.10.30">
    <property type="entry name" value="Regulator of chromosome condensation 1/beta-lactamase-inhibitor protein II"/>
    <property type="match status" value="1"/>
</dbReference>
<name>A0A8D8FFM7_CULPI</name>
<dbReference type="EMBL" id="HBUE01061047">
    <property type="protein sequence ID" value="CAG6468673.1"/>
    <property type="molecule type" value="Transcribed_RNA"/>
</dbReference>
<dbReference type="PANTHER" id="PTHR45943:SF1">
    <property type="entry name" value="E3 UBIQUITIN-PROTEIN LIGASE MYCBP2"/>
    <property type="match status" value="1"/>
</dbReference>
<dbReference type="GO" id="GO:0061630">
    <property type="term" value="F:ubiquitin protein ligase activity"/>
    <property type="evidence" value="ECO:0007669"/>
    <property type="project" value="TreeGrafter"/>
</dbReference>
<dbReference type="Pfam" id="PF13540">
    <property type="entry name" value="RCC1_2"/>
    <property type="match status" value="1"/>
</dbReference>
<dbReference type="GO" id="GO:0005634">
    <property type="term" value="C:nucleus"/>
    <property type="evidence" value="ECO:0007669"/>
    <property type="project" value="TreeGrafter"/>
</dbReference>
<evidence type="ECO:0000313" key="1">
    <source>
        <dbReference type="EMBL" id="CAG6468673.1"/>
    </source>
</evidence>
<dbReference type="GO" id="GO:0008582">
    <property type="term" value="P:regulation of synaptic assembly at neuromuscular junction"/>
    <property type="evidence" value="ECO:0007669"/>
    <property type="project" value="TreeGrafter"/>
</dbReference>
<reference evidence="1" key="1">
    <citation type="submission" date="2021-05" db="EMBL/GenBank/DDBJ databases">
        <authorList>
            <person name="Alioto T."/>
            <person name="Alioto T."/>
            <person name="Gomez Garrido J."/>
        </authorList>
    </citation>
    <scope>NUCLEOTIDE SEQUENCE</scope>
</reference>
<dbReference type="SUPFAM" id="SSF50985">
    <property type="entry name" value="RCC1/BLIP-II"/>
    <property type="match status" value="1"/>
</dbReference>